<keyword evidence="6" id="KW-1185">Reference proteome</keyword>
<evidence type="ECO:0000313" key="5">
    <source>
        <dbReference type="EMBL" id="TDD65610.1"/>
    </source>
</evidence>
<accession>A0A4R5A3L4</accession>
<protein>
    <submittedName>
        <fullName evidence="5">LacI family DNA-binding transcriptional regulator</fullName>
    </submittedName>
</protein>
<sequence>MAAVWFTWIPRVESIRSNRFDILLWTRIGCNREFRRGSDVGEHRATLAAVAARAGVSPSTASLAFSGSGPVADATRERVLAAARDLGYAGPDPLARSLRRGRSGIVGAVIGERLLYAFRDPVAVALLDGIAEALSPSGTGLLLLSGDAQHGSPTTEQVSRMPVDVAVFATCGRDDDPLLDLFLRRGVPVVAVDGPDRPDVTVVDIDDYGGAAELARHVASLGHHRVAVAALPLRLDGRSGRVDDARRAIVGFADCRARLAATEDVFGPVPVAEAPSNVVEEGERAGRLLLAGPDRPTAIVAQSDLLAVGVIRAAEALGLRVPQDLTVVGYDGIDTPWLGERLLTTVVQPIAEKGRLTGRMVTELLAGQRPANVHLPVRLRVGTTSAPPPSR</sequence>
<evidence type="ECO:0000256" key="1">
    <source>
        <dbReference type="ARBA" id="ARBA00023015"/>
    </source>
</evidence>
<dbReference type="SUPFAM" id="SSF47413">
    <property type="entry name" value="lambda repressor-like DNA-binding domains"/>
    <property type="match status" value="1"/>
</dbReference>
<dbReference type="PANTHER" id="PTHR30146">
    <property type="entry name" value="LACI-RELATED TRANSCRIPTIONAL REPRESSOR"/>
    <property type="match status" value="1"/>
</dbReference>
<name>A0A4R5A3L4_9ACTN</name>
<dbReference type="Gene3D" id="1.10.260.40">
    <property type="entry name" value="lambda repressor-like DNA-binding domains"/>
    <property type="match status" value="1"/>
</dbReference>
<dbReference type="AlphaFoldDB" id="A0A4R5A3L4"/>
<dbReference type="CDD" id="cd01392">
    <property type="entry name" value="HTH_LacI"/>
    <property type="match status" value="1"/>
</dbReference>
<dbReference type="Gene3D" id="3.40.50.2300">
    <property type="match status" value="2"/>
</dbReference>
<dbReference type="EMBL" id="SMLB01000049">
    <property type="protein sequence ID" value="TDD65610.1"/>
    <property type="molecule type" value="Genomic_DNA"/>
</dbReference>
<gene>
    <name evidence="5" type="ORF">E1262_24540</name>
</gene>
<dbReference type="InterPro" id="IPR028082">
    <property type="entry name" value="Peripla_BP_I"/>
</dbReference>
<reference evidence="5 6" key="1">
    <citation type="submission" date="2019-02" db="EMBL/GenBank/DDBJ databases">
        <title>Draft genome sequences of novel Actinobacteria.</title>
        <authorList>
            <person name="Sahin N."/>
            <person name="Ay H."/>
            <person name="Saygin H."/>
        </authorList>
    </citation>
    <scope>NUCLEOTIDE SEQUENCE [LARGE SCALE GENOMIC DNA]</scope>
    <source>
        <strain evidence="5 6">8K307</strain>
    </source>
</reference>
<feature type="domain" description="HTH lacI-type" evidence="4">
    <location>
        <begin position="45"/>
        <end position="100"/>
    </location>
</feature>
<dbReference type="Pfam" id="PF00356">
    <property type="entry name" value="LacI"/>
    <property type="match status" value="1"/>
</dbReference>
<comment type="caution">
    <text evidence="5">The sequence shown here is derived from an EMBL/GenBank/DDBJ whole genome shotgun (WGS) entry which is preliminary data.</text>
</comment>
<evidence type="ECO:0000256" key="2">
    <source>
        <dbReference type="ARBA" id="ARBA00023125"/>
    </source>
</evidence>
<dbReference type="InterPro" id="IPR000843">
    <property type="entry name" value="HTH_LacI"/>
</dbReference>
<dbReference type="SMART" id="SM00354">
    <property type="entry name" value="HTH_LACI"/>
    <property type="match status" value="1"/>
</dbReference>
<evidence type="ECO:0000256" key="3">
    <source>
        <dbReference type="ARBA" id="ARBA00023163"/>
    </source>
</evidence>
<dbReference type="InterPro" id="IPR010982">
    <property type="entry name" value="Lambda_DNA-bd_dom_sf"/>
</dbReference>
<dbReference type="PROSITE" id="PS50932">
    <property type="entry name" value="HTH_LACI_2"/>
    <property type="match status" value="1"/>
</dbReference>
<organism evidence="5 6">
    <name type="scientific">Jiangella aurantiaca</name>
    <dbReference type="NCBI Taxonomy" id="2530373"/>
    <lineage>
        <taxon>Bacteria</taxon>
        <taxon>Bacillati</taxon>
        <taxon>Actinomycetota</taxon>
        <taxon>Actinomycetes</taxon>
        <taxon>Jiangellales</taxon>
        <taxon>Jiangellaceae</taxon>
        <taxon>Jiangella</taxon>
    </lineage>
</organism>
<keyword evidence="3" id="KW-0804">Transcription</keyword>
<evidence type="ECO:0000313" key="6">
    <source>
        <dbReference type="Proteomes" id="UP000295217"/>
    </source>
</evidence>
<dbReference type="InterPro" id="IPR046335">
    <property type="entry name" value="LacI/GalR-like_sensor"/>
</dbReference>
<dbReference type="GO" id="GO:0003700">
    <property type="term" value="F:DNA-binding transcription factor activity"/>
    <property type="evidence" value="ECO:0007669"/>
    <property type="project" value="TreeGrafter"/>
</dbReference>
<proteinExistence type="predicted"/>
<dbReference type="Proteomes" id="UP000295217">
    <property type="component" value="Unassembled WGS sequence"/>
</dbReference>
<dbReference type="Pfam" id="PF13377">
    <property type="entry name" value="Peripla_BP_3"/>
    <property type="match status" value="1"/>
</dbReference>
<keyword evidence="2 5" id="KW-0238">DNA-binding</keyword>
<dbReference type="GO" id="GO:0000976">
    <property type="term" value="F:transcription cis-regulatory region binding"/>
    <property type="evidence" value="ECO:0007669"/>
    <property type="project" value="TreeGrafter"/>
</dbReference>
<dbReference type="OrthoDB" id="5171752at2"/>
<evidence type="ECO:0000259" key="4">
    <source>
        <dbReference type="PROSITE" id="PS50932"/>
    </source>
</evidence>
<dbReference type="PANTHER" id="PTHR30146:SF138">
    <property type="entry name" value="TRANSCRIPTIONAL REGULATORY PROTEIN"/>
    <property type="match status" value="1"/>
</dbReference>
<dbReference type="CDD" id="cd06279">
    <property type="entry name" value="PBP1_LacI-like"/>
    <property type="match status" value="1"/>
</dbReference>
<dbReference type="SUPFAM" id="SSF53822">
    <property type="entry name" value="Periplasmic binding protein-like I"/>
    <property type="match status" value="1"/>
</dbReference>
<keyword evidence="1" id="KW-0805">Transcription regulation</keyword>